<comment type="caution">
    <text evidence="1">The sequence shown here is derived from an EMBL/GenBank/DDBJ whole genome shotgun (WGS) entry which is preliminary data.</text>
</comment>
<protein>
    <submittedName>
        <fullName evidence="1">Uncharacterized protein</fullName>
    </submittedName>
</protein>
<dbReference type="EMBL" id="JBHFFA010000002">
    <property type="protein sequence ID" value="KAL2641607.1"/>
    <property type="molecule type" value="Genomic_DNA"/>
</dbReference>
<evidence type="ECO:0000313" key="2">
    <source>
        <dbReference type="Proteomes" id="UP001605036"/>
    </source>
</evidence>
<organism evidence="1 2">
    <name type="scientific">Riccia fluitans</name>
    <dbReference type="NCBI Taxonomy" id="41844"/>
    <lineage>
        <taxon>Eukaryota</taxon>
        <taxon>Viridiplantae</taxon>
        <taxon>Streptophyta</taxon>
        <taxon>Embryophyta</taxon>
        <taxon>Marchantiophyta</taxon>
        <taxon>Marchantiopsida</taxon>
        <taxon>Marchantiidae</taxon>
        <taxon>Marchantiales</taxon>
        <taxon>Ricciaceae</taxon>
        <taxon>Riccia</taxon>
    </lineage>
</organism>
<reference evidence="1 2" key="1">
    <citation type="submission" date="2024-09" db="EMBL/GenBank/DDBJ databases">
        <title>Chromosome-scale assembly of Riccia fluitans.</title>
        <authorList>
            <person name="Paukszto L."/>
            <person name="Sawicki J."/>
            <person name="Karawczyk K."/>
            <person name="Piernik-Szablinska J."/>
            <person name="Szczecinska M."/>
            <person name="Mazdziarz M."/>
        </authorList>
    </citation>
    <scope>NUCLEOTIDE SEQUENCE [LARGE SCALE GENOMIC DNA]</scope>
    <source>
        <strain evidence="1">Rf_01</strain>
        <tissue evidence="1">Aerial parts of the thallus</tissue>
    </source>
</reference>
<sequence>MTIRLGTQRFPLHVIKHFVEYYAVCRDSCRYMCLSVSSIAIHSLMLQGFLFVECALKECLEHRFIGALQEFPGQGLHDGLRWL</sequence>
<accession>A0ABD1Z1E7</accession>
<evidence type="ECO:0000313" key="1">
    <source>
        <dbReference type="EMBL" id="KAL2641607.1"/>
    </source>
</evidence>
<dbReference type="AlphaFoldDB" id="A0ABD1Z1E7"/>
<keyword evidence="2" id="KW-1185">Reference proteome</keyword>
<gene>
    <name evidence="1" type="ORF">R1flu_009194</name>
</gene>
<dbReference type="Proteomes" id="UP001605036">
    <property type="component" value="Unassembled WGS sequence"/>
</dbReference>
<name>A0ABD1Z1E7_9MARC</name>
<proteinExistence type="predicted"/>